<reference evidence="1 2" key="1">
    <citation type="journal article" date="2012" name="Science">
        <title>Ecological populations of bacteria act as socially cohesive units of antibiotic production and resistance.</title>
        <authorList>
            <person name="Cordero O.X."/>
            <person name="Wildschutte H."/>
            <person name="Kirkup B."/>
            <person name="Proehl S."/>
            <person name="Ngo L."/>
            <person name="Hussain F."/>
            <person name="Le Roux F."/>
            <person name="Mincer T."/>
            <person name="Polz M.F."/>
        </authorList>
    </citation>
    <scope>NUCLEOTIDE SEQUENCE [LARGE SCALE GENOMIC DNA]</scope>
    <source>
        <strain evidence="1 2">FF-454</strain>
    </source>
</reference>
<sequence>MVDIALALPSWAAGRYLRHSLNAIIAFTFLQYLERDKKATTIYPIEDAEILGKKNEPSGSLKG</sequence>
<evidence type="ECO:0000313" key="1">
    <source>
        <dbReference type="EMBL" id="OEE61525.1"/>
    </source>
</evidence>
<comment type="caution">
    <text evidence="1">The sequence shown here is derived from an EMBL/GenBank/DDBJ whole genome shotgun (WGS) entry which is preliminary data.</text>
</comment>
<accession>A0A1E5C7T8</accession>
<evidence type="ECO:0000313" key="2">
    <source>
        <dbReference type="Proteomes" id="UP000095039"/>
    </source>
</evidence>
<dbReference type="AlphaFoldDB" id="A0A1E5C7T8"/>
<gene>
    <name evidence="1" type="ORF">A1OK_09210</name>
</gene>
<dbReference type="EMBL" id="AJWN02000046">
    <property type="protein sequence ID" value="OEE61525.1"/>
    <property type="molecule type" value="Genomic_DNA"/>
</dbReference>
<dbReference type="Proteomes" id="UP000095039">
    <property type="component" value="Unassembled WGS sequence"/>
</dbReference>
<proteinExistence type="predicted"/>
<keyword evidence="2" id="KW-1185">Reference proteome</keyword>
<protein>
    <submittedName>
        <fullName evidence="1">Uncharacterized protein</fullName>
    </submittedName>
</protein>
<name>A0A1E5C7T8_9GAMM</name>
<organism evidence="1 2">
    <name type="scientific">Enterovibrio norvegicus FF-454</name>
    <dbReference type="NCBI Taxonomy" id="1185651"/>
    <lineage>
        <taxon>Bacteria</taxon>
        <taxon>Pseudomonadati</taxon>
        <taxon>Pseudomonadota</taxon>
        <taxon>Gammaproteobacteria</taxon>
        <taxon>Vibrionales</taxon>
        <taxon>Vibrionaceae</taxon>
        <taxon>Enterovibrio</taxon>
    </lineage>
</organism>